<dbReference type="RefSeq" id="WP_238282599.1">
    <property type="nucleotide sequence ID" value="NZ_BPQL01000182.1"/>
</dbReference>
<dbReference type="Proteomes" id="UP001549145">
    <property type="component" value="Unassembled WGS sequence"/>
</dbReference>
<gene>
    <name evidence="6" type="ORF">ABID43_000270</name>
</gene>
<evidence type="ECO:0000259" key="5">
    <source>
        <dbReference type="Pfam" id="PF00496"/>
    </source>
</evidence>
<feature type="domain" description="Solute-binding protein family 5" evidence="5">
    <location>
        <begin position="69"/>
        <end position="418"/>
    </location>
</feature>
<reference evidence="6 7" key="1">
    <citation type="submission" date="2024-06" db="EMBL/GenBank/DDBJ databases">
        <title>Genomic Encyclopedia of Type Strains, Phase IV (KMG-IV): sequencing the most valuable type-strain genomes for metagenomic binning, comparative biology and taxonomic classification.</title>
        <authorList>
            <person name="Goeker M."/>
        </authorList>
    </citation>
    <scope>NUCLEOTIDE SEQUENCE [LARGE SCALE GENOMIC DNA]</scope>
    <source>
        <strain evidence="6 7">DSM 21331</strain>
    </source>
</reference>
<keyword evidence="3 4" id="KW-0732">Signal</keyword>
<comment type="caution">
    <text evidence="6">The sequence shown here is derived from an EMBL/GenBank/DDBJ whole genome shotgun (WGS) entry which is preliminary data.</text>
</comment>
<comment type="similarity">
    <text evidence="2">Belongs to the bacterial solute-binding protein 5 family.</text>
</comment>
<dbReference type="PIRSF" id="PIRSF002741">
    <property type="entry name" value="MppA"/>
    <property type="match status" value="1"/>
</dbReference>
<name>A0ABV2L1V6_9HYPH</name>
<protein>
    <submittedName>
        <fullName evidence="6">Peptide/nickel transport system substrate-binding protein</fullName>
    </submittedName>
</protein>
<feature type="chain" id="PRO_5045964443" evidence="4">
    <location>
        <begin position="27"/>
        <end position="501"/>
    </location>
</feature>
<accession>A0ABV2L1V6</accession>
<dbReference type="CDD" id="cd08511">
    <property type="entry name" value="PBP2_NikA_DppA_OppA_like_5"/>
    <property type="match status" value="1"/>
</dbReference>
<feature type="signal peptide" evidence="4">
    <location>
        <begin position="1"/>
        <end position="26"/>
    </location>
</feature>
<dbReference type="SUPFAM" id="SSF53850">
    <property type="entry name" value="Periplasmic binding protein-like II"/>
    <property type="match status" value="1"/>
</dbReference>
<organism evidence="6 7">
    <name type="scientific">Methylobacterium goesingense</name>
    <dbReference type="NCBI Taxonomy" id="243690"/>
    <lineage>
        <taxon>Bacteria</taxon>
        <taxon>Pseudomonadati</taxon>
        <taxon>Pseudomonadota</taxon>
        <taxon>Alphaproteobacteria</taxon>
        <taxon>Hyphomicrobiales</taxon>
        <taxon>Methylobacteriaceae</taxon>
        <taxon>Methylobacterium</taxon>
    </lineage>
</organism>
<dbReference type="PANTHER" id="PTHR30290:SF38">
    <property type="entry name" value="D,D-DIPEPTIDE-BINDING PERIPLASMIC PROTEIN DDPA-RELATED"/>
    <property type="match status" value="1"/>
</dbReference>
<evidence type="ECO:0000313" key="7">
    <source>
        <dbReference type="Proteomes" id="UP001549145"/>
    </source>
</evidence>
<comment type="subcellular location">
    <subcellularLocation>
        <location evidence="1">Periplasm</location>
    </subcellularLocation>
</comment>
<evidence type="ECO:0000256" key="2">
    <source>
        <dbReference type="ARBA" id="ARBA00005695"/>
    </source>
</evidence>
<dbReference type="Gene3D" id="3.40.190.10">
    <property type="entry name" value="Periplasmic binding protein-like II"/>
    <property type="match status" value="1"/>
</dbReference>
<dbReference type="InterPro" id="IPR030678">
    <property type="entry name" value="Peptide/Ni-bd"/>
</dbReference>
<dbReference type="Pfam" id="PF00496">
    <property type="entry name" value="SBP_bac_5"/>
    <property type="match status" value="1"/>
</dbReference>
<dbReference type="EMBL" id="JBEPMM010000001">
    <property type="protein sequence ID" value="MET3690751.1"/>
    <property type="molecule type" value="Genomic_DNA"/>
</dbReference>
<evidence type="ECO:0000256" key="3">
    <source>
        <dbReference type="ARBA" id="ARBA00022729"/>
    </source>
</evidence>
<keyword evidence="7" id="KW-1185">Reference proteome</keyword>
<dbReference type="Gene3D" id="3.10.105.10">
    <property type="entry name" value="Dipeptide-binding Protein, Domain 3"/>
    <property type="match status" value="1"/>
</dbReference>
<dbReference type="PANTHER" id="PTHR30290">
    <property type="entry name" value="PERIPLASMIC BINDING COMPONENT OF ABC TRANSPORTER"/>
    <property type="match status" value="1"/>
</dbReference>
<proteinExistence type="inferred from homology"/>
<sequence length="501" mass="55463">MLRLFAACLAVGAVSLSPALTRSAQAQTLRFGLMEDPDALDPTLARTFTSRMVFAAMCDKLVDIGPDLKPVPQLATSWSLSEDQKTLTMTLRPGVLFHDGEKLDAAAAKYSIERHLKLPGSQRRGEIAPIDRVEVVDDLTFKIILKTPFAPLMAQFTDRAGMMVSPKAAERLGDKFSTAPVCAGPFKFVERVPQDRIVVERFDDYWNKDQIHLKRIEFRPIPDGTVRLTNLRAGQLELLERLTPTDLPQVTRDPKLKVGSTIELGFQSIVFNPNRAGSAVADPRVRAAFDLAIDRNALNQVVFSGEFLPGNQWVSPKHPAYVKDYPLPKRDIAKAKALLAEAGVPKPSVTLTVYANNEAPQVGQVIQAMTREAGFDVKLQATDFTTALDAADKGNFDAYLYSWSGRPDPDGNTFSFLACKTPLNYARYCNPEADAALSAERATVDPAQRAQAWKQLADRVMADRPLIYLFHRKLFWAYSTKLSGFTPYPDGLVRFTGLTLN</sequence>
<dbReference type="InterPro" id="IPR039424">
    <property type="entry name" value="SBP_5"/>
</dbReference>
<dbReference type="Gene3D" id="3.90.76.10">
    <property type="entry name" value="Dipeptide-binding Protein, Domain 1"/>
    <property type="match status" value="1"/>
</dbReference>
<evidence type="ECO:0000313" key="6">
    <source>
        <dbReference type="EMBL" id="MET3690751.1"/>
    </source>
</evidence>
<dbReference type="InterPro" id="IPR000914">
    <property type="entry name" value="SBP_5_dom"/>
</dbReference>
<evidence type="ECO:0000256" key="1">
    <source>
        <dbReference type="ARBA" id="ARBA00004418"/>
    </source>
</evidence>
<evidence type="ECO:0000256" key="4">
    <source>
        <dbReference type="SAM" id="SignalP"/>
    </source>
</evidence>